<keyword evidence="2" id="KW-0004">4Fe-4S</keyword>
<dbReference type="GO" id="GO:0046872">
    <property type="term" value="F:metal ion binding"/>
    <property type="evidence" value="ECO:0007669"/>
    <property type="project" value="UniProtKB-KW"/>
</dbReference>
<evidence type="ECO:0000256" key="2">
    <source>
        <dbReference type="ARBA" id="ARBA00022485"/>
    </source>
</evidence>
<dbReference type="InterPro" id="IPR050954">
    <property type="entry name" value="ET_IronSulfur_Cluster-Binding"/>
</dbReference>
<dbReference type="AlphaFoldDB" id="A0A1M7YGC9"/>
<dbReference type="CDD" id="cd10553">
    <property type="entry name" value="PhsB_like"/>
    <property type="match status" value="1"/>
</dbReference>
<dbReference type="GO" id="GO:0051539">
    <property type="term" value="F:4 iron, 4 sulfur cluster binding"/>
    <property type="evidence" value="ECO:0007669"/>
    <property type="project" value="UniProtKB-KW"/>
</dbReference>
<sequence>MSRYHLAQDTRKCIGCHACEVQCKANKKLPQGPRLCQIVEVGPKMISGLPRTSFVFMLCFHCENPWCVAACPTGAMQQRASDGIVFVEHDLCVGCKTCIAACPWGAPQWQPELGKVVKCDYCKDRIDQGLKPACVTTCTTQCLEFGEGQAMTEKKRKRHAEAVTTFENGSF</sequence>
<evidence type="ECO:0000256" key="7">
    <source>
        <dbReference type="ARBA" id="ARBA00023014"/>
    </source>
</evidence>
<dbReference type="Pfam" id="PF12800">
    <property type="entry name" value="Fer4_4"/>
    <property type="match status" value="1"/>
</dbReference>
<dbReference type="PANTHER" id="PTHR43177:SF5">
    <property type="entry name" value="ANAEROBIC DIMETHYL SULFOXIDE REDUCTASE CHAIN B-RELATED"/>
    <property type="match status" value="1"/>
</dbReference>
<keyword evidence="6" id="KW-0408">Iron</keyword>
<evidence type="ECO:0000259" key="8">
    <source>
        <dbReference type="PROSITE" id="PS51379"/>
    </source>
</evidence>
<dbReference type="Gene3D" id="3.30.70.20">
    <property type="match status" value="2"/>
</dbReference>
<feature type="domain" description="4Fe-4S ferredoxin-type" evidence="8">
    <location>
        <begin position="4"/>
        <end position="34"/>
    </location>
</feature>
<dbReference type="RefSeq" id="WP_073615594.1">
    <property type="nucleotide sequence ID" value="NZ_FRFE01000028.1"/>
</dbReference>
<proteinExistence type="predicted"/>
<keyword evidence="4" id="KW-0677">Repeat</keyword>
<dbReference type="EMBL" id="FRFE01000028">
    <property type="protein sequence ID" value="SHO51695.1"/>
    <property type="molecule type" value="Genomic_DNA"/>
</dbReference>
<dbReference type="PANTHER" id="PTHR43177">
    <property type="entry name" value="PROTEIN NRFC"/>
    <property type="match status" value="1"/>
</dbReference>
<dbReference type="InterPro" id="IPR017896">
    <property type="entry name" value="4Fe4S_Fe-S-bd"/>
</dbReference>
<keyword evidence="7" id="KW-0411">Iron-sulfur</keyword>
<dbReference type="OrthoDB" id="9789030at2"/>
<evidence type="ECO:0000313" key="10">
    <source>
        <dbReference type="Proteomes" id="UP000184603"/>
    </source>
</evidence>
<feature type="domain" description="4Fe-4S ferredoxin-type" evidence="8">
    <location>
        <begin position="50"/>
        <end position="81"/>
    </location>
</feature>
<organism evidence="9 10">
    <name type="scientific">Desulfopila aestuarii DSM 18488</name>
    <dbReference type="NCBI Taxonomy" id="1121416"/>
    <lineage>
        <taxon>Bacteria</taxon>
        <taxon>Pseudomonadati</taxon>
        <taxon>Thermodesulfobacteriota</taxon>
        <taxon>Desulfobulbia</taxon>
        <taxon>Desulfobulbales</taxon>
        <taxon>Desulfocapsaceae</taxon>
        <taxon>Desulfopila</taxon>
    </lineage>
</organism>
<evidence type="ECO:0000313" key="9">
    <source>
        <dbReference type="EMBL" id="SHO51695.1"/>
    </source>
</evidence>
<dbReference type="PROSITE" id="PS51379">
    <property type="entry name" value="4FE4S_FER_2"/>
    <property type="match status" value="3"/>
</dbReference>
<evidence type="ECO:0000256" key="5">
    <source>
        <dbReference type="ARBA" id="ARBA00022982"/>
    </source>
</evidence>
<dbReference type="SUPFAM" id="SSF54862">
    <property type="entry name" value="4Fe-4S ferredoxins"/>
    <property type="match status" value="1"/>
</dbReference>
<evidence type="ECO:0000256" key="3">
    <source>
        <dbReference type="ARBA" id="ARBA00022723"/>
    </source>
</evidence>
<dbReference type="STRING" id="1121416.SAMN02745220_04168"/>
<evidence type="ECO:0000256" key="6">
    <source>
        <dbReference type="ARBA" id="ARBA00023004"/>
    </source>
</evidence>
<keyword evidence="1" id="KW-0813">Transport</keyword>
<accession>A0A1M7YGC9</accession>
<dbReference type="PROSITE" id="PS00198">
    <property type="entry name" value="4FE4S_FER_1"/>
    <property type="match status" value="1"/>
</dbReference>
<dbReference type="Proteomes" id="UP000184603">
    <property type="component" value="Unassembled WGS sequence"/>
</dbReference>
<dbReference type="InterPro" id="IPR017900">
    <property type="entry name" value="4Fe4S_Fe_S_CS"/>
</dbReference>
<gene>
    <name evidence="9" type="ORF">SAMN02745220_04168</name>
</gene>
<evidence type="ECO:0000256" key="4">
    <source>
        <dbReference type="ARBA" id="ARBA00022737"/>
    </source>
</evidence>
<dbReference type="Pfam" id="PF13247">
    <property type="entry name" value="Fer4_11"/>
    <property type="match status" value="1"/>
</dbReference>
<evidence type="ECO:0000256" key="1">
    <source>
        <dbReference type="ARBA" id="ARBA00022448"/>
    </source>
</evidence>
<feature type="domain" description="4Fe-4S ferredoxin-type" evidence="8">
    <location>
        <begin position="83"/>
        <end position="112"/>
    </location>
</feature>
<name>A0A1M7YGC9_9BACT</name>
<keyword evidence="10" id="KW-1185">Reference proteome</keyword>
<keyword evidence="3" id="KW-0479">Metal-binding</keyword>
<reference evidence="9 10" key="1">
    <citation type="submission" date="2016-12" db="EMBL/GenBank/DDBJ databases">
        <authorList>
            <person name="Song W.-J."/>
            <person name="Kurnit D.M."/>
        </authorList>
    </citation>
    <scope>NUCLEOTIDE SEQUENCE [LARGE SCALE GENOMIC DNA]</scope>
    <source>
        <strain evidence="9 10">DSM 18488</strain>
    </source>
</reference>
<keyword evidence="5" id="KW-0249">Electron transport</keyword>
<protein>
    <submittedName>
        <fullName evidence="9">Fe-S-cluster-containing dehydrogenase component</fullName>
    </submittedName>
</protein>